<comment type="similarity">
    <text evidence="2">Belongs to the CBF/MAK21 family.</text>
</comment>
<feature type="domain" description="CCAAT-binding factor" evidence="9">
    <location>
        <begin position="445"/>
        <end position="607"/>
    </location>
</feature>
<feature type="region of interest" description="Disordered" evidence="8">
    <location>
        <begin position="58"/>
        <end position="82"/>
    </location>
</feature>
<dbReference type="InterPro" id="IPR016903">
    <property type="entry name" value="Nucleolar_cplx-assoc_3"/>
</dbReference>
<keyword evidence="5" id="KW-0539">Nucleus</keyword>
<evidence type="ECO:0000256" key="7">
    <source>
        <dbReference type="ARBA" id="ARBA00032937"/>
    </source>
</evidence>
<evidence type="ECO:0000256" key="6">
    <source>
        <dbReference type="ARBA" id="ARBA00032701"/>
    </source>
</evidence>
<evidence type="ECO:0000256" key="1">
    <source>
        <dbReference type="ARBA" id="ARBA00004604"/>
    </source>
</evidence>
<dbReference type="PANTHER" id="PTHR14428">
    <property type="entry name" value="NUCLEOLAR COMPLEX PROTEIN 3"/>
    <property type="match status" value="1"/>
</dbReference>
<evidence type="ECO:0000256" key="5">
    <source>
        <dbReference type="ARBA" id="ARBA00023242"/>
    </source>
</evidence>
<dbReference type="InterPro" id="IPR011501">
    <property type="entry name" value="Noc3_N"/>
</dbReference>
<evidence type="ECO:0000313" key="11">
    <source>
        <dbReference type="EMBL" id="CAB3264388.1"/>
    </source>
</evidence>
<evidence type="ECO:0000256" key="2">
    <source>
        <dbReference type="ARBA" id="ARBA00007797"/>
    </source>
</evidence>
<name>A0A6F9DN15_9ASCI</name>
<comment type="subcellular location">
    <subcellularLocation>
        <location evidence="1">Nucleus</location>
        <location evidence="1">Nucleolus</location>
    </subcellularLocation>
</comment>
<dbReference type="AlphaFoldDB" id="A0A6F9DN15"/>
<evidence type="ECO:0000256" key="8">
    <source>
        <dbReference type="SAM" id="MobiDB-lite"/>
    </source>
</evidence>
<dbReference type="GO" id="GO:0005730">
    <property type="term" value="C:nucleolus"/>
    <property type="evidence" value="ECO:0007669"/>
    <property type="project" value="UniProtKB-SubCell"/>
</dbReference>
<dbReference type="InterPro" id="IPR005612">
    <property type="entry name" value="CCAAT-binding_factor"/>
</dbReference>
<protein>
    <recommendedName>
        <fullName evidence="3">Nucleolar complex protein 3 homolog</fullName>
    </recommendedName>
    <alternativeName>
        <fullName evidence="7">NOC3-like protein</fullName>
    </alternativeName>
    <alternativeName>
        <fullName evidence="6">Nucleolar complex-associated protein 3-like protein</fullName>
    </alternativeName>
</protein>
<proteinExistence type="evidence at transcript level"/>
<dbReference type="PANTHER" id="PTHR14428:SF5">
    <property type="entry name" value="NUCLEOLAR COMPLEX PROTEIN 3 HOMOLOG"/>
    <property type="match status" value="1"/>
</dbReference>
<feature type="domain" description="Nucleolar complex-associated protein 3 N-terminal" evidence="10">
    <location>
        <begin position="97"/>
        <end position="193"/>
    </location>
</feature>
<reference evidence="11" key="1">
    <citation type="submission" date="2020-04" db="EMBL/GenBank/DDBJ databases">
        <authorList>
            <person name="Neveu A P."/>
        </authorList>
    </citation>
    <scope>NUCLEOTIDE SEQUENCE</scope>
    <source>
        <tissue evidence="11">Whole embryo</tissue>
    </source>
</reference>
<evidence type="ECO:0000259" key="9">
    <source>
        <dbReference type="Pfam" id="PF03914"/>
    </source>
</evidence>
<feature type="compositionally biased region" description="Low complexity" evidence="8">
    <location>
        <begin position="72"/>
        <end position="82"/>
    </location>
</feature>
<dbReference type="GO" id="GO:0006270">
    <property type="term" value="P:DNA replication initiation"/>
    <property type="evidence" value="ECO:0007669"/>
    <property type="project" value="TreeGrafter"/>
</dbReference>
<dbReference type="Pfam" id="PF03914">
    <property type="entry name" value="CBF"/>
    <property type="match status" value="1"/>
</dbReference>
<dbReference type="EMBL" id="LR788526">
    <property type="protein sequence ID" value="CAB3264388.1"/>
    <property type="molecule type" value="mRNA"/>
</dbReference>
<keyword evidence="4" id="KW-0175">Coiled coil</keyword>
<accession>A0A6F9DN15</accession>
<feature type="region of interest" description="Disordered" evidence="8">
    <location>
        <begin position="1"/>
        <end position="39"/>
    </location>
</feature>
<evidence type="ECO:0000259" key="10">
    <source>
        <dbReference type="Pfam" id="PF07540"/>
    </source>
</evidence>
<evidence type="ECO:0000256" key="4">
    <source>
        <dbReference type="ARBA" id="ARBA00023054"/>
    </source>
</evidence>
<sequence>MQRKRKNNKSLEEEVFEKKPRFIKGHENAQKSRNVKSRHLLPIKIPSGKIVTQTVEVEQNEESVDDVPSAPPTSTKTESTSITKTNLAANRRVQIAKAKNKIAKLASAIVAEPQANIKYVKQLRLMLEDETSPESCATTRKLVVASLACLFIDIIPGYRIRERTEKEKKVKLSKEVKSLTDFEESLLHQYKLFLQYLEKLISKRKRPGKNHLLSAEAEHSLGNIAIQCLCDLYVKTSHFNFHNNISIVIVPIANDDADPTIRKYCCDAIQTLFATDKLGASTFATVKALSNVAKQRGPKKIRPEFLNTLLFLRITKVDYSMVAHKKNKAERKKAKEMKKKMSRRQLKHMKKQKAVENELKEAAATEDIEQKTQLHTETVQQVFLIYFRILKHKSEEMAQCRSVLPVVLEGLAKFSNLINIDFFGDLLVHLQRLVSSGELSIRENLHCIFTAFQILTGQGEVLMIDPASFYQVMFTLLNEIPFNNKLRKSNKEQDQNCASIAIECIEMMLNKRRKQVTIVALKSFIKRLYAITLHLQPSKFPLAMLDEIRKLFNSNSKSVSLFDIESQSIGSYNAELDDPERTGSNSSVIWETHLLRRHYVPLVSQTATRIVKDFAV</sequence>
<dbReference type="GO" id="GO:0003682">
    <property type="term" value="F:chromatin binding"/>
    <property type="evidence" value="ECO:0007669"/>
    <property type="project" value="TreeGrafter"/>
</dbReference>
<organism evidence="11">
    <name type="scientific">Phallusia mammillata</name>
    <dbReference type="NCBI Taxonomy" id="59560"/>
    <lineage>
        <taxon>Eukaryota</taxon>
        <taxon>Metazoa</taxon>
        <taxon>Chordata</taxon>
        <taxon>Tunicata</taxon>
        <taxon>Ascidiacea</taxon>
        <taxon>Phlebobranchia</taxon>
        <taxon>Ascidiidae</taxon>
        <taxon>Phallusia</taxon>
    </lineage>
</organism>
<dbReference type="Pfam" id="PF07540">
    <property type="entry name" value="NOC3p"/>
    <property type="match status" value="1"/>
</dbReference>
<feature type="compositionally biased region" description="Basic and acidic residues" evidence="8">
    <location>
        <begin position="9"/>
        <end position="30"/>
    </location>
</feature>
<gene>
    <name evidence="11" type="primary">Noc3l</name>
</gene>
<evidence type="ECO:0000256" key="3">
    <source>
        <dbReference type="ARBA" id="ARBA00015430"/>
    </source>
</evidence>